<evidence type="ECO:0000313" key="2">
    <source>
        <dbReference type="EMBL" id="OKS87685.1"/>
    </source>
</evidence>
<proteinExistence type="predicted"/>
<dbReference type="Pfam" id="PF13517">
    <property type="entry name" value="FG-GAP_3"/>
    <property type="match status" value="2"/>
</dbReference>
<dbReference type="AlphaFoldDB" id="A0A1Q6A0Z8"/>
<dbReference type="PANTHER" id="PTHR44103">
    <property type="entry name" value="PROPROTEIN CONVERTASE P"/>
    <property type="match status" value="1"/>
</dbReference>
<accession>A0A1Q6A0Z8</accession>
<dbReference type="InterPro" id="IPR013517">
    <property type="entry name" value="FG-GAP"/>
</dbReference>
<dbReference type="InterPro" id="IPR028994">
    <property type="entry name" value="Integrin_alpha_N"/>
</dbReference>
<dbReference type="EMBL" id="MPPL01000001">
    <property type="protein sequence ID" value="OKS87685.1"/>
    <property type="molecule type" value="Genomic_DNA"/>
</dbReference>
<evidence type="ECO:0000256" key="1">
    <source>
        <dbReference type="ARBA" id="ARBA00022729"/>
    </source>
</evidence>
<dbReference type="RefSeq" id="WP_074490262.1">
    <property type="nucleotide sequence ID" value="NZ_FPAM01000016.1"/>
</dbReference>
<dbReference type="SUPFAM" id="SSF69318">
    <property type="entry name" value="Integrin alpha N-terminal domain"/>
    <property type="match status" value="1"/>
</dbReference>
<evidence type="ECO:0008006" key="4">
    <source>
        <dbReference type="Google" id="ProtNLM"/>
    </source>
</evidence>
<name>A0A1Q6A0Z8_9SPHI</name>
<dbReference type="Proteomes" id="UP000186720">
    <property type="component" value="Unassembled WGS sequence"/>
</dbReference>
<protein>
    <recommendedName>
        <fullName evidence="4">Cytochrome c domain-containing protein</fullName>
    </recommendedName>
</protein>
<dbReference type="PANTHER" id="PTHR44103:SF1">
    <property type="entry name" value="PROPROTEIN CONVERTASE P"/>
    <property type="match status" value="1"/>
</dbReference>
<dbReference type="Gene3D" id="2.130.10.130">
    <property type="entry name" value="Integrin alpha, N-terminal"/>
    <property type="match status" value="2"/>
</dbReference>
<keyword evidence="3" id="KW-1185">Reference proteome</keyword>
<dbReference type="OrthoDB" id="974255at2"/>
<sequence length="517" mass="56942">MSVSTKSKYIVGLCAFVLLSSGTMLFNGCKSKTNTSQIQLTGDTIADGKMLAAKYCTSCHKLVPVDALSNDVWQYHTLPNMAKYVGISTYGNGFFKRDSASGISMKDWEILTAYYKKAAPQTLAPQKRPEPLINDWASFSLKLPAGNADIQTAFTTMVAFDPAGHKIYSSDINTEKLYIWDAQLKPTVMASLPSGAVNMTFVKGADGKYDGVLSCIGRLEPADYPNGRSVKVNLKGKPVVTNIETDLSRPVQTQAADFNKDGLTDYVICAQGNIKGYLFWMKQNADHTYTRNEIKGVAGAVQTVVGDFNNDGWPDVMALFGTGNEGLFLFLNNQKGGFTERMLLQFPPVNGSTSFQLADVNHDGKPDLIYTCGYNFRDSRILKPYHGLYIFTNTGNWNFKQSFFYPINGCTKAIAADFDGDGDLDIATSAYFADLKTQPAESFVYFEQDKAMHFKPHAVPVSKYGRWFSMDVGDFNGDGKPDIVLGNYSKGLSTNENLNPNQNGQIPLIVLENQTKK</sequence>
<dbReference type="STRING" id="1302689.RG47T_3147"/>
<keyword evidence="1" id="KW-0732">Signal</keyword>
<evidence type="ECO:0000313" key="3">
    <source>
        <dbReference type="Proteomes" id="UP000186720"/>
    </source>
</evidence>
<dbReference type="Pfam" id="PF01839">
    <property type="entry name" value="FG-GAP"/>
    <property type="match status" value="1"/>
</dbReference>
<gene>
    <name evidence="2" type="ORF">RG47T_3147</name>
</gene>
<organism evidence="2 3">
    <name type="scientific">Mucilaginibacter polytrichastri</name>
    <dbReference type="NCBI Taxonomy" id="1302689"/>
    <lineage>
        <taxon>Bacteria</taxon>
        <taxon>Pseudomonadati</taxon>
        <taxon>Bacteroidota</taxon>
        <taxon>Sphingobacteriia</taxon>
        <taxon>Sphingobacteriales</taxon>
        <taxon>Sphingobacteriaceae</taxon>
        <taxon>Mucilaginibacter</taxon>
    </lineage>
</organism>
<comment type="caution">
    <text evidence="2">The sequence shown here is derived from an EMBL/GenBank/DDBJ whole genome shotgun (WGS) entry which is preliminary data.</text>
</comment>
<reference evidence="2 3" key="1">
    <citation type="submission" date="2016-11" db="EMBL/GenBank/DDBJ databases">
        <title>Whole Genome Sequencing of Mucilaginibacter polytrichastri RG4-7(T) isolated from the moss sample.</title>
        <authorList>
            <person name="Li Y."/>
        </authorList>
    </citation>
    <scope>NUCLEOTIDE SEQUENCE [LARGE SCALE GENOMIC DNA]</scope>
    <source>
        <strain evidence="2 3">RG4-7</strain>
    </source>
</reference>